<keyword evidence="2" id="KW-1185">Reference proteome</keyword>
<organism evidence="1 2">
    <name type="scientific">Campylobacter gastrosuis</name>
    <dbReference type="NCBI Taxonomy" id="2974576"/>
    <lineage>
        <taxon>Bacteria</taxon>
        <taxon>Pseudomonadati</taxon>
        <taxon>Campylobacterota</taxon>
        <taxon>Epsilonproteobacteria</taxon>
        <taxon>Campylobacterales</taxon>
        <taxon>Campylobacteraceae</taxon>
        <taxon>Campylobacter</taxon>
    </lineage>
</organism>
<dbReference type="RefSeq" id="WP_284938139.1">
    <property type="nucleotide sequence ID" value="NZ_JANURM010000013.1"/>
</dbReference>
<evidence type="ECO:0000313" key="2">
    <source>
        <dbReference type="Proteomes" id="UP001173801"/>
    </source>
</evidence>
<dbReference type="EMBL" id="JANURM010000013">
    <property type="protein sequence ID" value="MDL0089465.1"/>
    <property type="molecule type" value="Genomic_DNA"/>
</dbReference>
<evidence type="ECO:0000313" key="1">
    <source>
        <dbReference type="EMBL" id="MDL0089465.1"/>
    </source>
</evidence>
<name>A0ABT7HRX3_9BACT</name>
<sequence length="76" mass="8985">MKNTFCVRNFLTRKSIEGRLENGWAEISFEITSDDMILMLARRWFPNFVILMPQSARDKFEALLAKYSEFKAEFAN</sequence>
<gene>
    <name evidence="1" type="ORF">NYG85_08860</name>
</gene>
<reference evidence="1" key="2">
    <citation type="journal article" date="2023" name="Microorganisms">
        <title>Isolation and Genomic Characteristics of Cat-Borne Campylobacter felis sp. nov. and Sheep-Borne Campylobacter ovis sp. nov.</title>
        <authorList>
            <person name="Wang H."/>
            <person name="Li Y."/>
            <person name="Gu Y."/>
            <person name="Zhou G."/>
            <person name="Chen X."/>
            <person name="Zhang X."/>
            <person name="Shao Z."/>
            <person name="Zhang J."/>
            <person name="Zhang M."/>
        </authorList>
    </citation>
    <scope>NUCLEOTIDE SEQUENCE</scope>
    <source>
        <strain evidence="1">PS10</strain>
    </source>
</reference>
<reference evidence="1" key="1">
    <citation type="submission" date="2022-08" db="EMBL/GenBank/DDBJ databases">
        <authorList>
            <person name="Wang H."/>
        </authorList>
    </citation>
    <scope>NUCLEOTIDE SEQUENCE</scope>
    <source>
        <strain evidence="1">PS10</strain>
    </source>
</reference>
<dbReference type="Proteomes" id="UP001173801">
    <property type="component" value="Unassembled WGS sequence"/>
</dbReference>
<comment type="caution">
    <text evidence="1">The sequence shown here is derived from an EMBL/GenBank/DDBJ whole genome shotgun (WGS) entry which is preliminary data.</text>
</comment>
<protein>
    <submittedName>
        <fullName evidence="1">WYL domain-containing protein</fullName>
    </submittedName>
</protein>
<proteinExistence type="predicted"/>
<accession>A0ABT7HRX3</accession>